<dbReference type="Gene3D" id="1.20.1440.100">
    <property type="entry name" value="SG protein - dephosphorylation function"/>
    <property type="match status" value="1"/>
</dbReference>
<dbReference type="InterPro" id="IPR050582">
    <property type="entry name" value="HAD-like_SerB"/>
</dbReference>
<comment type="cofactor">
    <cofactor evidence="1">
        <name>Mg(2+)</name>
        <dbReference type="ChEBI" id="CHEBI:18420"/>
    </cofactor>
</comment>
<dbReference type="NCBIfam" id="TIGR01488">
    <property type="entry name" value="HAD-SF-IB"/>
    <property type="match status" value="1"/>
</dbReference>
<comment type="caution">
    <text evidence="12">The sequence shown here is derived from an EMBL/GenBank/DDBJ whole genome shotgun (WGS) entry which is preliminary data.</text>
</comment>
<comment type="pathway">
    <text evidence="2">Amino-acid biosynthesis; L-serine biosynthesis; L-serine from 3-phospho-D-glycerate: step 3/3.</text>
</comment>
<comment type="catalytic activity">
    <reaction evidence="10">
        <text>O-phospho-L-serine + H2O = L-serine + phosphate</text>
        <dbReference type="Rhea" id="RHEA:21208"/>
        <dbReference type="ChEBI" id="CHEBI:15377"/>
        <dbReference type="ChEBI" id="CHEBI:33384"/>
        <dbReference type="ChEBI" id="CHEBI:43474"/>
        <dbReference type="ChEBI" id="CHEBI:57524"/>
        <dbReference type="EC" id="3.1.3.3"/>
    </reaction>
</comment>
<evidence type="ECO:0000256" key="11">
    <source>
        <dbReference type="ARBA" id="ARBA00048523"/>
    </source>
</evidence>
<gene>
    <name evidence="12" type="ORF">ISALK_14025</name>
</gene>
<keyword evidence="5" id="KW-0028">Amino-acid biosynthesis</keyword>
<dbReference type="GO" id="GO:0006564">
    <property type="term" value="P:L-serine biosynthetic process"/>
    <property type="evidence" value="ECO:0007669"/>
    <property type="project" value="UniProtKB-KW"/>
</dbReference>
<evidence type="ECO:0000256" key="5">
    <source>
        <dbReference type="ARBA" id="ARBA00022605"/>
    </source>
</evidence>
<comment type="similarity">
    <text evidence="3">Belongs to the HAD-like hydrolase superfamily. SerB family.</text>
</comment>
<evidence type="ECO:0000256" key="10">
    <source>
        <dbReference type="ARBA" id="ARBA00048138"/>
    </source>
</evidence>
<evidence type="ECO:0000256" key="6">
    <source>
        <dbReference type="ARBA" id="ARBA00022723"/>
    </source>
</evidence>
<dbReference type="InterPro" id="IPR023214">
    <property type="entry name" value="HAD_sf"/>
</dbReference>
<dbReference type="GO" id="GO:0000287">
    <property type="term" value="F:magnesium ion binding"/>
    <property type="evidence" value="ECO:0007669"/>
    <property type="project" value="TreeGrafter"/>
</dbReference>
<accession>A0AA43XQ15</accession>
<evidence type="ECO:0000256" key="3">
    <source>
        <dbReference type="ARBA" id="ARBA00009184"/>
    </source>
</evidence>
<dbReference type="PANTHER" id="PTHR43344:SF2">
    <property type="entry name" value="PHOSPHOSERINE PHOSPHATASE"/>
    <property type="match status" value="1"/>
</dbReference>
<proteinExistence type="inferred from homology"/>
<dbReference type="SUPFAM" id="SSF56784">
    <property type="entry name" value="HAD-like"/>
    <property type="match status" value="1"/>
</dbReference>
<dbReference type="RefSeq" id="WP_160723427.1">
    <property type="nucleotide sequence ID" value="NZ_SUMG01000033.1"/>
</dbReference>
<reference evidence="12 13" key="1">
    <citation type="submission" date="2019-04" db="EMBL/GenBank/DDBJ databases">
        <title>Isachenkonia alkalipeptolytica gen. nov. sp. nov. a new anaerobic, alkiliphilic organothrophic bacterium capable to reduce synthesized ferrihydrite isolated from a soda lake.</title>
        <authorList>
            <person name="Toshchakov S.V."/>
            <person name="Zavarzina D.G."/>
            <person name="Zhilina T.N."/>
            <person name="Kostrikina N.A."/>
            <person name="Kublanov I.V."/>
        </authorList>
    </citation>
    <scope>NUCLEOTIDE SEQUENCE [LARGE SCALE GENOMIC DNA]</scope>
    <source>
        <strain evidence="12 13">Z-1701</strain>
    </source>
</reference>
<keyword evidence="7 12" id="KW-0378">Hydrolase</keyword>
<evidence type="ECO:0000313" key="12">
    <source>
        <dbReference type="EMBL" id="NBG89600.1"/>
    </source>
</evidence>
<comment type="catalytic activity">
    <reaction evidence="11">
        <text>O-phospho-D-serine + H2O = D-serine + phosphate</text>
        <dbReference type="Rhea" id="RHEA:24873"/>
        <dbReference type="ChEBI" id="CHEBI:15377"/>
        <dbReference type="ChEBI" id="CHEBI:35247"/>
        <dbReference type="ChEBI" id="CHEBI:43474"/>
        <dbReference type="ChEBI" id="CHEBI:58680"/>
        <dbReference type="EC" id="3.1.3.3"/>
    </reaction>
</comment>
<evidence type="ECO:0000256" key="4">
    <source>
        <dbReference type="ARBA" id="ARBA00012640"/>
    </source>
</evidence>
<dbReference type="NCBIfam" id="TIGR01490">
    <property type="entry name" value="HAD-SF-IB-hyp1"/>
    <property type="match status" value="1"/>
</dbReference>
<keyword evidence="13" id="KW-1185">Reference proteome</keyword>
<keyword evidence="8" id="KW-0460">Magnesium</keyword>
<protein>
    <recommendedName>
        <fullName evidence="4">phosphoserine phosphatase</fullName>
        <ecNumber evidence="4">3.1.3.3</ecNumber>
    </recommendedName>
</protein>
<name>A0AA43XQ15_9CLOT</name>
<dbReference type="InterPro" id="IPR036412">
    <property type="entry name" value="HAD-like_sf"/>
</dbReference>
<dbReference type="AlphaFoldDB" id="A0AA43XQ15"/>
<evidence type="ECO:0000313" key="13">
    <source>
        <dbReference type="Proteomes" id="UP000449710"/>
    </source>
</evidence>
<dbReference type="Gene3D" id="3.40.50.1000">
    <property type="entry name" value="HAD superfamily/HAD-like"/>
    <property type="match status" value="1"/>
</dbReference>
<evidence type="ECO:0000256" key="8">
    <source>
        <dbReference type="ARBA" id="ARBA00022842"/>
    </source>
</evidence>
<sequence>MKKIGALFDVDGTLYRDSLMVEHFKKMIKYEIIDPSIWHNEAKKTFHNWDKRQGNYEDYLLEVAQIYLNSVKGISRKHMEFMCDQVIAKKGERVYRYTRDRIQWHKEQGHTIIFISGGPDYLVEKMAEKYGVQDFIGTRYHVDSQGLLTGEIDQMWDSHSKEAAIKEFEQKYELDLPRSYAYGDTNGDISMLKAVGNPTAINPVRELLVNIKKDERLKEKVQLIVERKDVIYKLGNDVEIIN</sequence>
<dbReference type="PANTHER" id="PTHR43344">
    <property type="entry name" value="PHOSPHOSERINE PHOSPHATASE"/>
    <property type="match status" value="1"/>
</dbReference>
<dbReference type="CDD" id="cd02612">
    <property type="entry name" value="HAD_PGPPase"/>
    <property type="match status" value="1"/>
</dbReference>
<dbReference type="EMBL" id="SUMG01000033">
    <property type="protein sequence ID" value="NBG89600.1"/>
    <property type="molecule type" value="Genomic_DNA"/>
</dbReference>
<evidence type="ECO:0000256" key="7">
    <source>
        <dbReference type="ARBA" id="ARBA00022801"/>
    </source>
</evidence>
<dbReference type="InterPro" id="IPR006385">
    <property type="entry name" value="HAD_hydro_SerB1"/>
</dbReference>
<evidence type="ECO:0000256" key="1">
    <source>
        <dbReference type="ARBA" id="ARBA00001946"/>
    </source>
</evidence>
<keyword evidence="9" id="KW-0718">Serine biosynthesis</keyword>
<evidence type="ECO:0000256" key="2">
    <source>
        <dbReference type="ARBA" id="ARBA00005135"/>
    </source>
</evidence>
<dbReference type="GO" id="GO:0036424">
    <property type="term" value="F:L-phosphoserine phosphatase activity"/>
    <property type="evidence" value="ECO:0007669"/>
    <property type="project" value="TreeGrafter"/>
</dbReference>
<keyword evidence="6" id="KW-0479">Metal-binding</keyword>
<dbReference type="Pfam" id="PF12710">
    <property type="entry name" value="HAD"/>
    <property type="match status" value="1"/>
</dbReference>
<dbReference type="EC" id="3.1.3.3" evidence="4"/>
<organism evidence="12 13">
    <name type="scientific">Isachenkonia alkalipeptolytica</name>
    <dbReference type="NCBI Taxonomy" id="2565777"/>
    <lineage>
        <taxon>Bacteria</taxon>
        <taxon>Bacillati</taxon>
        <taxon>Bacillota</taxon>
        <taxon>Clostridia</taxon>
        <taxon>Eubacteriales</taxon>
        <taxon>Clostridiaceae</taxon>
        <taxon>Isachenkonia</taxon>
    </lineage>
</organism>
<dbReference type="GO" id="GO:0005737">
    <property type="term" value="C:cytoplasm"/>
    <property type="evidence" value="ECO:0007669"/>
    <property type="project" value="TreeGrafter"/>
</dbReference>
<dbReference type="Proteomes" id="UP000449710">
    <property type="component" value="Unassembled WGS sequence"/>
</dbReference>
<evidence type="ECO:0000256" key="9">
    <source>
        <dbReference type="ARBA" id="ARBA00023299"/>
    </source>
</evidence>